<gene>
    <name evidence="1" type="ORF">FAZ95_21900</name>
</gene>
<accession>A0A4P8J021</accession>
<reference evidence="1 2" key="1">
    <citation type="submission" date="2019-05" db="EMBL/GenBank/DDBJ databases">
        <title>Burkholderia sp. DHOD12, isolated from subtropical forest soil.</title>
        <authorList>
            <person name="Gao Z.-H."/>
            <person name="Qiu L.-H."/>
        </authorList>
    </citation>
    <scope>NUCLEOTIDE SEQUENCE [LARGE SCALE GENOMIC DNA]</scope>
    <source>
        <strain evidence="1 2">DHOD12</strain>
    </source>
</reference>
<sequence length="68" mass="7507">MESENEPLLAWDHALYRKARAVALSVRAIRKAQGKPCHEDFEPDSPEFLAAEESLVCDLLSAIAALPD</sequence>
<dbReference type="EMBL" id="CP040077">
    <property type="protein sequence ID" value="QCP51579.1"/>
    <property type="molecule type" value="Genomic_DNA"/>
</dbReference>
<keyword evidence="2" id="KW-1185">Reference proteome</keyword>
<organism evidence="1 2">
    <name type="scientific">Trinickia violacea</name>
    <dbReference type="NCBI Taxonomy" id="2571746"/>
    <lineage>
        <taxon>Bacteria</taxon>
        <taxon>Pseudomonadati</taxon>
        <taxon>Pseudomonadota</taxon>
        <taxon>Betaproteobacteria</taxon>
        <taxon>Burkholderiales</taxon>
        <taxon>Burkholderiaceae</taxon>
        <taxon>Trinickia</taxon>
    </lineage>
</organism>
<dbReference type="Proteomes" id="UP000298656">
    <property type="component" value="Chromosome 1"/>
</dbReference>
<protein>
    <submittedName>
        <fullName evidence="1">Uncharacterized protein</fullName>
    </submittedName>
</protein>
<dbReference type="AlphaFoldDB" id="A0A4P8J021"/>
<dbReference type="KEGG" id="tvl:FAZ95_21900"/>
<name>A0A4P8J021_9BURK</name>
<evidence type="ECO:0000313" key="1">
    <source>
        <dbReference type="EMBL" id="QCP51579.1"/>
    </source>
</evidence>
<evidence type="ECO:0000313" key="2">
    <source>
        <dbReference type="Proteomes" id="UP000298656"/>
    </source>
</evidence>
<dbReference type="OrthoDB" id="9132218at2"/>
<dbReference type="RefSeq" id="WP_137334359.1">
    <property type="nucleotide sequence ID" value="NZ_CP040077.1"/>
</dbReference>
<proteinExistence type="predicted"/>